<sequence length="181" mass="18792">MTRGADDLAEVMRDEIGCHAHGDTSGTVDEQVGNRSRENGGLGLAAVVVRVEVDDILVEAGGHAQCRGCQSGLGVAHRSGAIIGGSEVPVAVHHGQAEREGLGHSDEGVVDRRVAVRVQPAHYLTDDTGALHVTSVGAQPHLGHLEQDPALYGLETVAGIGQRSRVDDRVGVLEEGGSHLV</sequence>
<reference evidence="1" key="1">
    <citation type="submission" date="2020-05" db="EMBL/GenBank/DDBJ databases">
        <authorList>
            <person name="Chiriac C."/>
            <person name="Salcher M."/>
            <person name="Ghai R."/>
            <person name="Kavagutti S V."/>
        </authorList>
    </citation>
    <scope>NUCLEOTIDE SEQUENCE</scope>
</reference>
<name>A0A6J7QNW2_9ZZZZ</name>
<accession>A0A6J7QNW2</accession>
<dbReference type="AlphaFoldDB" id="A0A6J7QNW2"/>
<evidence type="ECO:0000313" key="1">
    <source>
        <dbReference type="EMBL" id="CAB5019357.1"/>
    </source>
</evidence>
<proteinExistence type="predicted"/>
<organism evidence="1">
    <name type="scientific">freshwater metagenome</name>
    <dbReference type="NCBI Taxonomy" id="449393"/>
    <lineage>
        <taxon>unclassified sequences</taxon>
        <taxon>metagenomes</taxon>
        <taxon>ecological metagenomes</taxon>
    </lineage>
</organism>
<dbReference type="EMBL" id="CAFBPD010000239">
    <property type="protein sequence ID" value="CAB5019357.1"/>
    <property type="molecule type" value="Genomic_DNA"/>
</dbReference>
<gene>
    <name evidence="1" type="ORF">UFOPK4061_01297</name>
</gene>
<protein>
    <submittedName>
        <fullName evidence="1">Unannotated protein</fullName>
    </submittedName>
</protein>